<dbReference type="PANTHER" id="PTHR21325:SF31">
    <property type="entry name" value="GH22081P-RELATED"/>
    <property type="match status" value="1"/>
</dbReference>
<gene>
    <name evidence="2" type="ORF">IHE55_07555</name>
</gene>
<evidence type="ECO:0000256" key="1">
    <source>
        <dbReference type="SAM" id="MobiDB-lite"/>
    </source>
</evidence>
<feature type="region of interest" description="Disordered" evidence="1">
    <location>
        <begin position="61"/>
        <end position="90"/>
    </location>
</feature>
<name>A0ABS0NHI3_9ACTN</name>
<dbReference type="Gene3D" id="3.40.50.1110">
    <property type="entry name" value="SGNH hydrolase"/>
    <property type="match status" value="1"/>
</dbReference>
<dbReference type="PANTHER" id="PTHR21325">
    <property type="entry name" value="PHOSPHOLIPASE B, PLB1"/>
    <property type="match status" value="1"/>
</dbReference>
<feature type="compositionally biased region" description="Low complexity" evidence="1">
    <location>
        <begin position="66"/>
        <end position="76"/>
    </location>
</feature>
<dbReference type="SUPFAM" id="SSF52266">
    <property type="entry name" value="SGNH hydrolase"/>
    <property type="match status" value="1"/>
</dbReference>
<dbReference type="InterPro" id="IPR038885">
    <property type="entry name" value="PLB1"/>
</dbReference>
<reference evidence="2 3" key="1">
    <citation type="submission" date="2020-09" db="EMBL/GenBank/DDBJ databases">
        <title>Biosynthesis of the nuclear factor of activated T cells inhibitor NFAT-133 and its congeners in Streptomyces pactum.</title>
        <authorList>
            <person name="Zhou W."/>
            <person name="Posri P."/>
            <person name="Abugrain M.E."/>
            <person name="Weisberg A.J."/>
            <person name="Chang J.H."/>
            <person name="Mahmud T."/>
        </authorList>
    </citation>
    <scope>NUCLEOTIDE SEQUENCE [LARGE SCALE GENOMIC DNA]</scope>
    <source>
        <strain evidence="2 3">ATCC 27456</strain>
    </source>
</reference>
<keyword evidence="2" id="KW-0378">Hydrolase</keyword>
<organism evidence="2 3">
    <name type="scientific">Streptomyces pactum</name>
    <dbReference type="NCBI Taxonomy" id="68249"/>
    <lineage>
        <taxon>Bacteria</taxon>
        <taxon>Bacillati</taxon>
        <taxon>Actinomycetota</taxon>
        <taxon>Actinomycetes</taxon>
        <taxon>Kitasatosporales</taxon>
        <taxon>Streptomycetaceae</taxon>
        <taxon>Streptomyces</taxon>
    </lineage>
</organism>
<protein>
    <submittedName>
        <fullName evidence="2">SGNH/GDSL hydrolase family protein</fullName>
    </submittedName>
</protein>
<feature type="compositionally biased region" description="Low complexity" evidence="1">
    <location>
        <begin position="11"/>
        <end position="22"/>
    </location>
</feature>
<dbReference type="Proteomes" id="UP000807371">
    <property type="component" value="Unassembled WGS sequence"/>
</dbReference>
<dbReference type="InterPro" id="IPR036514">
    <property type="entry name" value="SGNH_hydro_sf"/>
</dbReference>
<dbReference type="Pfam" id="PF00657">
    <property type="entry name" value="Lipase_GDSL"/>
    <property type="match status" value="1"/>
</dbReference>
<evidence type="ECO:0000313" key="2">
    <source>
        <dbReference type="EMBL" id="MBH5334661.1"/>
    </source>
</evidence>
<sequence length="333" mass="36399">MPGPNRHPRRGIPVPTAAPPAARRGRRPAVSPGGGRVTGAWRGGAALLSAVALLAGCTDGSEVERAAGSGPAAAKRPPARPAQPWDTRPASIASVGDSITRGFDACSVLSDCPEVSWSTGQEVNSLARRLLPLTDPADGRARSWNYARTGAVVADLPGQMRQAIARKPELVTVLIGANDACRDSVEEMTPVEDFRSDFAASLSSLRKALPKTQVYVASIPDLKRLWSEGRKDPLRKHIWKLGICPSMLKDADATDSDAVERRRRVEVRVDEYNRTLKEVCTADRLCRYDGAVHEYRFSEDELSKWDWFHPSKEGQRVLADLAYREITRKEPAT</sequence>
<evidence type="ECO:0000313" key="3">
    <source>
        <dbReference type="Proteomes" id="UP000807371"/>
    </source>
</evidence>
<dbReference type="InterPro" id="IPR001087">
    <property type="entry name" value="GDSL"/>
</dbReference>
<accession>A0ABS0NHI3</accession>
<feature type="region of interest" description="Disordered" evidence="1">
    <location>
        <begin position="1"/>
        <end position="39"/>
    </location>
</feature>
<comment type="caution">
    <text evidence="2">The sequence shown here is derived from an EMBL/GenBank/DDBJ whole genome shotgun (WGS) entry which is preliminary data.</text>
</comment>
<keyword evidence="3" id="KW-1185">Reference proteome</keyword>
<dbReference type="GO" id="GO:0016787">
    <property type="term" value="F:hydrolase activity"/>
    <property type="evidence" value="ECO:0007669"/>
    <property type="project" value="UniProtKB-KW"/>
</dbReference>
<dbReference type="EMBL" id="JACYXC010000001">
    <property type="protein sequence ID" value="MBH5334661.1"/>
    <property type="molecule type" value="Genomic_DNA"/>
</dbReference>
<proteinExistence type="predicted"/>
<feature type="compositionally biased region" description="Basic residues" evidence="1">
    <location>
        <begin position="1"/>
        <end position="10"/>
    </location>
</feature>